<evidence type="ECO:0000313" key="1">
    <source>
        <dbReference type="EMBL" id="KAK1299691.1"/>
    </source>
</evidence>
<reference evidence="1" key="1">
    <citation type="journal article" date="2023" name="Nat. Commun.">
        <title>Diploid and tetraploid genomes of Acorus and the evolution of monocots.</title>
        <authorList>
            <person name="Ma L."/>
            <person name="Liu K.W."/>
            <person name="Li Z."/>
            <person name="Hsiao Y.Y."/>
            <person name="Qi Y."/>
            <person name="Fu T."/>
            <person name="Tang G.D."/>
            <person name="Zhang D."/>
            <person name="Sun W.H."/>
            <person name="Liu D.K."/>
            <person name="Li Y."/>
            <person name="Chen G.Z."/>
            <person name="Liu X.D."/>
            <person name="Liao X.Y."/>
            <person name="Jiang Y.T."/>
            <person name="Yu X."/>
            <person name="Hao Y."/>
            <person name="Huang J."/>
            <person name="Zhao X.W."/>
            <person name="Ke S."/>
            <person name="Chen Y.Y."/>
            <person name="Wu W.L."/>
            <person name="Hsu J.L."/>
            <person name="Lin Y.F."/>
            <person name="Huang M.D."/>
            <person name="Li C.Y."/>
            <person name="Huang L."/>
            <person name="Wang Z.W."/>
            <person name="Zhao X."/>
            <person name="Zhong W.Y."/>
            <person name="Peng D.H."/>
            <person name="Ahmad S."/>
            <person name="Lan S."/>
            <person name="Zhang J.S."/>
            <person name="Tsai W.C."/>
            <person name="Van de Peer Y."/>
            <person name="Liu Z.J."/>
        </authorList>
    </citation>
    <scope>NUCLEOTIDE SEQUENCE</scope>
    <source>
        <strain evidence="1">CP</strain>
    </source>
</reference>
<gene>
    <name evidence="1" type="ORF">QJS10_CPB13g00593</name>
</gene>
<name>A0AAV9DDL7_ACOCL</name>
<organism evidence="1 2">
    <name type="scientific">Acorus calamus</name>
    <name type="common">Sweet flag</name>
    <dbReference type="NCBI Taxonomy" id="4465"/>
    <lineage>
        <taxon>Eukaryota</taxon>
        <taxon>Viridiplantae</taxon>
        <taxon>Streptophyta</taxon>
        <taxon>Embryophyta</taxon>
        <taxon>Tracheophyta</taxon>
        <taxon>Spermatophyta</taxon>
        <taxon>Magnoliopsida</taxon>
        <taxon>Liliopsida</taxon>
        <taxon>Acoraceae</taxon>
        <taxon>Acorus</taxon>
    </lineage>
</organism>
<evidence type="ECO:0000313" key="2">
    <source>
        <dbReference type="Proteomes" id="UP001180020"/>
    </source>
</evidence>
<reference evidence="1" key="2">
    <citation type="submission" date="2023-06" db="EMBL/GenBank/DDBJ databases">
        <authorList>
            <person name="Ma L."/>
            <person name="Liu K.-W."/>
            <person name="Li Z."/>
            <person name="Hsiao Y.-Y."/>
            <person name="Qi Y."/>
            <person name="Fu T."/>
            <person name="Tang G."/>
            <person name="Zhang D."/>
            <person name="Sun W.-H."/>
            <person name="Liu D.-K."/>
            <person name="Li Y."/>
            <person name="Chen G.-Z."/>
            <person name="Liu X.-D."/>
            <person name="Liao X.-Y."/>
            <person name="Jiang Y.-T."/>
            <person name="Yu X."/>
            <person name="Hao Y."/>
            <person name="Huang J."/>
            <person name="Zhao X.-W."/>
            <person name="Ke S."/>
            <person name="Chen Y.-Y."/>
            <person name="Wu W.-L."/>
            <person name="Hsu J.-L."/>
            <person name="Lin Y.-F."/>
            <person name="Huang M.-D."/>
            <person name="Li C.-Y."/>
            <person name="Huang L."/>
            <person name="Wang Z.-W."/>
            <person name="Zhao X."/>
            <person name="Zhong W.-Y."/>
            <person name="Peng D.-H."/>
            <person name="Ahmad S."/>
            <person name="Lan S."/>
            <person name="Zhang J.-S."/>
            <person name="Tsai W.-C."/>
            <person name="Van De Peer Y."/>
            <person name="Liu Z.-J."/>
        </authorList>
    </citation>
    <scope>NUCLEOTIDE SEQUENCE</scope>
    <source>
        <strain evidence="1">CP</strain>
        <tissue evidence="1">Leaves</tissue>
    </source>
</reference>
<dbReference type="EMBL" id="JAUJYO010000013">
    <property type="protein sequence ID" value="KAK1299691.1"/>
    <property type="molecule type" value="Genomic_DNA"/>
</dbReference>
<dbReference type="AlphaFoldDB" id="A0AAV9DDL7"/>
<sequence>MNVFDDDGLLTIVTKDETFYVTGTSYDFSSVRVQDMNLRFIPITAVQQVNSLPGGPSSGRS</sequence>
<proteinExistence type="predicted"/>
<comment type="caution">
    <text evidence="1">The sequence shown here is derived from an EMBL/GenBank/DDBJ whole genome shotgun (WGS) entry which is preliminary data.</text>
</comment>
<accession>A0AAV9DDL7</accession>
<protein>
    <submittedName>
        <fullName evidence="1">Uncharacterized protein</fullName>
    </submittedName>
</protein>
<dbReference type="Proteomes" id="UP001180020">
    <property type="component" value="Unassembled WGS sequence"/>
</dbReference>
<keyword evidence="2" id="KW-1185">Reference proteome</keyword>